<dbReference type="InterPro" id="IPR004136">
    <property type="entry name" value="NMO"/>
</dbReference>
<comment type="catalytic activity">
    <reaction evidence="10">
        <text>3 propionate 3-nitronate + 3 O2 + H2O = 3 3-oxopropanoate + 2 nitrate + nitrite + H2O2 + 3 H(+)</text>
        <dbReference type="Rhea" id="RHEA:57332"/>
        <dbReference type="ChEBI" id="CHEBI:15377"/>
        <dbReference type="ChEBI" id="CHEBI:15378"/>
        <dbReference type="ChEBI" id="CHEBI:15379"/>
        <dbReference type="ChEBI" id="CHEBI:16240"/>
        <dbReference type="ChEBI" id="CHEBI:16301"/>
        <dbReference type="ChEBI" id="CHEBI:17632"/>
        <dbReference type="ChEBI" id="CHEBI:33190"/>
        <dbReference type="ChEBI" id="CHEBI:136067"/>
    </reaction>
</comment>
<evidence type="ECO:0000256" key="6">
    <source>
        <dbReference type="ARBA" id="ARBA00022741"/>
    </source>
</evidence>
<keyword evidence="7" id="KW-0560">Oxidoreductase</keyword>
<evidence type="ECO:0000256" key="5">
    <source>
        <dbReference type="ARBA" id="ARBA00022643"/>
    </source>
</evidence>
<dbReference type="Pfam" id="PF03060">
    <property type="entry name" value="NMO"/>
    <property type="match status" value="1"/>
</dbReference>
<dbReference type="SUPFAM" id="SSF51412">
    <property type="entry name" value="Inosine monophosphate dehydrogenase (IMPDH)"/>
    <property type="match status" value="1"/>
</dbReference>
<dbReference type="PROSITE" id="PS00912">
    <property type="entry name" value="DHODEHASE_2"/>
    <property type="match status" value="1"/>
</dbReference>
<dbReference type="RefSeq" id="WP_076517833.1">
    <property type="nucleotide sequence ID" value="NZ_FTOH01000012.1"/>
</dbReference>
<keyword evidence="5" id="KW-0288">FMN</keyword>
<name>A0A1N7Q189_9GAMM</name>
<evidence type="ECO:0000256" key="9">
    <source>
        <dbReference type="ARBA" id="ARBA00031155"/>
    </source>
</evidence>
<evidence type="ECO:0000256" key="2">
    <source>
        <dbReference type="ARBA" id="ARBA00009881"/>
    </source>
</evidence>
<dbReference type="FunFam" id="3.20.20.70:FF:000154">
    <property type="entry name" value="Probable nitronate monooxygenase"/>
    <property type="match status" value="1"/>
</dbReference>
<sequence>MDICEILGIDIPIIQAPMAGVQNWELALAVSEAGGLGSIPCGMLSVDQVVSEVESFTARSTKPYNLNFFCHEMPGVDESALSAWKKTLATYYDEFDVPPPEGMSGLRLPFDDKVADAIEKFKPPVISFHFGLPSPELLDRVKSWGSAVLSTATTVEEGVWLQTNGADIVIAQGVEAGGHRGMFLTDDADSQLPLAELISGLLAELSIPVIAAGGIASSADVKALLGQGAPAVQVGTSYLLCNEAKTSVLHRAAIRDESSVTALTNVFSGRLARGIKNRVMNDLDCVFSGVPEFPYASVALGPLRTAAEGVGRSDFTPLWSGTVRSGCREVSAKELTRMLWPA</sequence>
<evidence type="ECO:0000256" key="4">
    <source>
        <dbReference type="ARBA" id="ARBA00022630"/>
    </source>
</evidence>
<evidence type="ECO:0000256" key="1">
    <source>
        <dbReference type="ARBA" id="ARBA00001917"/>
    </source>
</evidence>
<dbReference type="GO" id="GO:0018580">
    <property type="term" value="F:nitronate monooxygenase activity"/>
    <property type="evidence" value="ECO:0007669"/>
    <property type="project" value="InterPro"/>
</dbReference>
<evidence type="ECO:0000313" key="12">
    <source>
        <dbReference type="EMBL" id="SIT16663.1"/>
    </source>
</evidence>
<dbReference type="Gene3D" id="3.20.20.70">
    <property type="entry name" value="Aldolase class I"/>
    <property type="match status" value="1"/>
</dbReference>
<evidence type="ECO:0000256" key="8">
    <source>
        <dbReference type="ARBA" id="ARBA00023033"/>
    </source>
</evidence>
<organism evidence="12 13">
    <name type="scientific">Thalassolituus maritimus</name>
    <dbReference type="NCBI Taxonomy" id="484498"/>
    <lineage>
        <taxon>Bacteria</taxon>
        <taxon>Pseudomonadati</taxon>
        <taxon>Pseudomonadota</taxon>
        <taxon>Gammaproteobacteria</taxon>
        <taxon>Oceanospirillales</taxon>
        <taxon>Oceanospirillaceae</taxon>
        <taxon>Thalassolituus</taxon>
    </lineage>
</organism>
<keyword evidence="4" id="KW-0285">Flavoprotein</keyword>
<proteinExistence type="inferred from homology"/>
<gene>
    <name evidence="12" type="ORF">SAMN05421686_112112</name>
</gene>
<dbReference type="OrthoDB" id="9778912at2"/>
<evidence type="ECO:0000256" key="7">
    <source>
        <dbReference type="ARBA" id="ARBA00023002"/>
    </source>
</evidence>
<reference evidence="13" key="1">
    <citation type="submission" date="2017-01" db="EMBL/GenBank/DDBJ databases">
        <authorList>
            <person name="Varghese N."/>
            <person name="Submissions S."/>
        </authorList>
    </citation>
    <scope>NUCLEOTIDE SEQUENCE [LARGE SCALE GENOMIC DNA]</scope>
    <source>
        <strain evidence="13">DSM 24913</strain>
    </source>
</reference>
<evidence type="ECO:0000256" key="10">
    <source>
        <dbReference type="ARBA" id="ARBA00049401"/>
    </source>
</evidence>
<dbReference type="InterPro" id="IPR013785">
    <property type="entry name" value="Aldolase_TIM"/>
</dbReference>
<dbReference type="GO" id="GO:0006207">
    <property type="term" value="P:'de novo' pyrimidine nucleobase biosynthetic process"/>
    <property type="evidence" value="ECO:0007669"/>
    <property type="project" value="InterPro"/>
</dbReference>
<dbReference type="CDD" id="cd04730">
    <property type="entry name" value="NPD_like"/>
    <property type="match status" value="1"/>
</dbReference>
<dbReference type="GO" id="GO:0016627">
    <property type="term" value="F:oxidoreductase activity, acting on the CH-CH group of donors"/>
    <property type="evidence" value="ECO:0007669"/>
    <property type="project" value="InterPro"/>
</dbReference>
<evidence type="ECO:0000256" key="3">
    <source>
        <dbReference type="ARBA" id="ARBA00022575"/>
    </source>
</evidence>
<protein>
    <recommendedName>
        <fullName evidence="11">Nitronate monooxygenase</fullName>
    </recommendedName>
    <alternativeName>
        <fullName evidence="9">Propionate 3-nitronate monooxygenase</fullName>
    </alternativeName>
</protein>
<dbReference type="GO" id="GO:0009636">
    <property type="term" value="P:response to toxic substance"/>
    <property type="evidence" value="ECO:0007669"/>
    <property type="project" value="UniProtKB-KW"/>
</dbReference>
<dbReference type="STRING" id="484498.SAMN05421686_112112"/>
<keyword evidence="3" id="KW-0216">Detoxification</keyword>
<comment type="similarity">
    <text evidence="2">Belongs to the nitronate monooxygenase family. NMO class I subfamily.</text>
</comment>
<accession>A0A1N7Q189</accession>
<evidence type="ECO:0000313" key="13">
    <source>
        <dbReference type="Proteomes" id="UP000185639"/>
    </source>
</evidence>
<dbReference type="EMBL" id="FTOH01000012">
    <property type="protein sequence ID" value="SIT16663.1"/>
    <property type="molecule type" value="Genomic_DNA"/>
</dbReference>
<dbReference type="PANTHER" id="PTHR42747">
    <property type="entry name" value="NITRONATE MONOOXYGENASE-RELATED"/>
    <property type="match status" value="1"/>
</dbReference>
<evidence type="ECO:0000256" key="11">
    <source>
        <dbReference type="ARBA" id="ARBA00067136"/>
    </source>
</evidence>
<dbReference type="GO" id="GO:0000166">
    <property type="term" value="F:nucleotide binding"/>
    <property type="evidence" value="ECO:0007669"/>
    <property type="project" value="UniProtKB-KW"/>
</dbReference>
<comment type="cofactor">
    <cofactor evidence="1">
        <name>FMN</name>
        <dbReference type="ChEBI" id="CHEBI:58210"/>
    </cofactor>
</comment>
<keyword evidence="13" id="KW-1185">Reference proteome</keyword>
<dbReference type="AlphaFoldDB" id="A0A1N7Q189"/>
<keyword evidence="6" id="KW-0547">Nucleotide-binding</keyword>
<dbReference type="Proteomes" id="UP000185639">
    <property type="component" value="Unassembled WGS sequence"/>
</dbReference>
<keyword evidence="8 12" id="KW-0503">Monooxygenase</keyword>
<dbReference type="PANTHER" id="PTHR42747:SF3">
    <property type="entry name" value="NITRONATE MONOOXYGENASE-RELATED"/>
    <property type="match status" value="1"/>
</dbReference>
<dbReference type="InterPro" id="IPR001295">
    <property type="entry name" value="Dihydroorotate_DH_CS"/>
</dbReference>